<feature type="region of interest" description="Disordered" evidence="1">
    <location>
        <begin position="1"/>
        <end position="87"/>
    </location>
</feature>
<proteinExistence type="predicted"/>
<evidence type="ECO:0000313" key="2">
    <source>
        <dbReference type="EMBL" id="CAI9167872.1"/>
    </source>
</evidence>
<dbReference type="EMBL" id="OX459963">
    <property type="protein sequence ID" value="CAI9167872.1"/>
    <property type="molecule type" value="Genomic_DNA"/>
</dbReference>
<evidence type="ECO:0000256" key="1">
    <source>
        <dbReference type="SAM" id="MobiDB-lite"/>
    </source>
</evidence>
<organism evidence="2 3">
    <name type="scientific">Rangifer tarandus platyrhynchus</name>
    <name type="common">Svalbard reindeer</name>
    <dbReference type="NCBI Taxonomy" id="3082113"/>
    <lineage>
        <taxon>Eukaryota</taxon>
        <taxon>Metazoa</taxon>
        <taxon>Chordata</taxon>
        <taxon>Craniata</taxon>
        <taxon>Vertebrata</taxon>
        <taxon>Euteleostomi</taxon>
        <taxon>Mammalia</taxon>
        <taxon>Eutheria</taxon>
        <taxon>Laurasiatheria</taxon>
        <taxon>Artiodactyla</taxon>
        <taxon>Ruminantia</taxon>
        <taxon>Pecora</taxon>
        <taxon>Cervidae</taxon>
        <taxon>Odocoileinae</taxon>
        <taxon>Rangifer</taxon>
    </lineage>
</organism>
<sequence>MVLLPGARERARGKASRRSAGPSHTFTRGLAAGASPGRRHRRQPSRCAPPARFPPRQPPSLPPPASPPRPGSQSRTATPEGRPRHCT</sequence>
<gene>
    <name evidence="2" type="ORF">MRATA1EN1_LOCUS16834</name>
</gene>
<evidence type="ECO:0000313" key="3">
    <source>
        <dbReference type="Proteomes" id="UP001176941"/>
    </source>
</evidence>
<reference evidence="2" key="1">
    <citation type="submission" date="2023-04" db="EMBL/GenBank/DDBJ databases">
        <authorList>
            <consortium name="ELIXIR-Norway"/>
        </authorList>
    </citation>
    <scope>NUCLEOTIDE SEQUENCE [LARGE SCALE GENOMIC DNA]</scope>
</reference>
<dbReference type="Proteomes" id="UP001176941">
    <property type="component" value="Chromosome 27"/>
</dbReference>
<accession>A0ABN8Z202</accession>
<keyword evidence="3" id="KW-1185">Reference proteome</keyword>
<name>A0ABN8Z202_RANTA</name>
<feature type="compositionally biased region" description="Pro residues" evidence="1">
    <location>
        <begin position="51"/>
        <end position="70"/>
    </location>
</feature>
<protein>
    <submittedName>
        <fullName evidence="2">Uncharacterized protein</fullName>
    </submittedName>
</protein>